<protein>
    <submittedName>
        <fullName evidence="1">Uncharacterized protein</fullName>
    </submittedName>
</protein>
<keyword evidence="2" id="KW-1185">Reference proteome</keyword>
<dbReference type="EMBL" id="KK208949">
    <property type="protein sequence ID" value="EZF68552.1"/>
    <property type="molecule type" value="Genomic_DNA"/>
</dbReference>
<evidence type="ECO:0000313" key="2">
    <source>
        <dbReference type="Proteomes" id="UP000023623"/>
    </source>
</evidence>
<gene>
    <name evidence="1" type="ORF">H105_08883</name>
</gene>
<dbReference type="HOGENOM" id="CLU_2086538_0_0_1"/>
<name>A0A022XD15_TRISD</name>
<dbReference type="AlphaFoldDB" id="A0A022XD15"/>
<dbReference type="Proteomes" id="UP000023623">
    <property type="component" value="Unassembled WGS sequence"/>
</dbReference>
<sequence>MPREIGEMAIYSVAFHENSGKVLSLVHEELSTVNEYYPYFPSPVGYFCWLLVISLKTQPQNLYQTSFPLQSMDINSFRHLAALLSCLCLPTKQPQMQKSPLMTLVKTCATCDSPGIG</sequence>
<proteinExistence type="predicted"/>
<evidence type="ECO:0000313" key="1">
    <source>
        <dbReference type="EMBL" id="EZF68552.1"/>
    </source>
</evidence>
<reference evidence="1 2" key="1">
    <citation type="submission" date="2014-02" db="EMBL/GenBank/DDBJ databases">
        <title>The Genome Sequence of Trichophyton rubrum (morphotype soudanense) CBS 452.61.</title>
        <authorList>
            <consortium name="The Broad Institute Genomics Platform"/>
            <person name="Cuomo C.A."/>
            <person name="White T.C."/>
            <person name="Graser Y."/>
            <person name="Martinez-Rossi N."/>
            <person name="Heitman J."/>
            <person name="Young S.K."/>
            <person name="Zeng Q."/>
            <person name="Gargeya S."/>
            <person name="Abouelleil A."/>
            <person name="Alvarado L."/>
            <person name="Chapman S.B."/>
            <person name="Gainer-Dewar J."/>
            <person name="Goldberg J."/>
            <person name="Griggs A."/>
            <person name="Gujja S."/>
            <person name="Hansen M."/>
            <person name="Howarth C."/>
            <person name="Imamovic A."/>
            <person name="Larimer J."/>
            <person name="Martinez D."/>
            <person name="Murphy C."/>
            <person name="Pearson M.D."/>
            <person name="Persinoti G."/>
            <person name="Poon T."/>
            <person name="Priest M."/>
            <person name="Roberts A.D."/>
            <person name="Saif S."/>
            <person name="Shea T.D."/>
            <person name="Sykes S.N."/>
            <person name="Wortman J."/>
            <person name="Nusbaum C."/>
            <person name="Birren B."/>
        </authorList>
    </citation>
    <scope>NUCLEOTIDE SEQUENCE [LARGE SCALE GENOMIC DNA]</scope>
    <source>
        <strain evidence="1 2">CBS 452.61</strain>
    </source>
</reference>
<organism evidence="1 2">
    <name type="scientific">Trichophyton soudanense CBS 452.61</name>
    <dbReference type="NCBI Taxonomy" id="1215331"/>
    <lineage>
        <taxon>Eukaryota</taxon>
        <taxon>Fungi</taxon>
        <taxon>Dikarya</taxon>
        <taxon>Ascomycota</taxon>
        <taxon>Pezizomycotina</taxon>
        <taxon>Eurotiomycetes</taxon>
        <taxon>Eurotiomycetidae</taxon>
        <taxon>Onygenales</taxon>
        <taxon>Arthrodermataceae</taxon>
        <taxon>Trichophyton</taxon>
    </lineage>
</organism>
<accession>A0A022XD15</accession>